<keyword evidence="2" id="KW-0540">Nuclease</keyword>
<dbReference type="AlphaFoldDB" id="A0AAX4NFF3"/>
<evidence type="ECO:0000313" key="2">
    <source>
        <dbReference type="EMBL" id="WYY00180.1"/>
    </source>
</evidence>
<accession>A0AAX4NFF3</accession>
<dbReference type="Gene3D" id="1.10.30.50">
    <property type="match status" value="1"/>
</dbReference>
<name>A0AAX4NFF3_9ARCH</name>
<sequence length="243" mass="27675">MNRMDRYPSESVFKNIPIITPGTIRIVSDKFRIAEVSDFDPDGDRTGKSLPWATISKAVLLRDNYTCRICEKSNFTSVGTAFDVSQIHLNVQVHHIIPRKDGGSDSFRNLITLCESCHHKTFKGGYSGIPVERQLNLFSFDQKLIICLPKGYVPSQEHVKLNGYILDYSLVQNTLRERMEISYLQGSKLPVNAVSIKKGVYHDLLDDLSHLYEIRDYVTMHCNINGKKDRIRILLTANGEPMI</sequence>
<keyword evidence="2" id="KW-0378">Hydrolase</keyword>
<proteinExistence type="predicted"/>
<dbReference type="PANTHER" id="PTHR33877:SF2">
    <property type="entry name" value="OS07G0170200 PROTEIN"/>
    <property type="match status" value="1"/>
</dbReference>
<keyword evidence="2" id="KW-0255">Endonuclease</keyword>
<organism evidence="2 3">
    <name type="scientific">Oxyplasma meridianum</name>
    <dbReference type="NCBI Taxonomy" id="3073602"/>
    <lineage>
        <taxon>Archaea</taxon>
        <taxon>Methanobacteriati</taxon>
        <taxon>Thermoplasmatota</taxon>
        <taxon>Thermoplasmata</taxon>
        <taxon>Thermoplasmatales</taxon>
        <taxon>Thermoplasmataceae</taxon>
        <taxon>Oxyplasma</taxon>
    </lineage>
</organism>
<dbReference type="GO" id="GO:0004519">
    <property type="term" value="F:endonuclease activity"/>
    <property type="evidence" value="ECO:0007669"/>
    <property type="project" value="UniProtKB-KW"/>
</dbReference>
<gene>
    <name evidence="2" type="ORF">OXIME_000737</name>
</gene>
<dbReference type="CDD" id="cd00085">
    <property type="entry name" value="HNHc"/>
    <property type="match status" value="1"/>
</dbReference>
<dbReference type="PANTHER" id="PTHR33877">
    <property type="entry name" value="SLL1193 PROTEIN"/>
    <property type="match status" value="1"/>
</dbReference>
<dbReference type="GeneID" id="95967468"/>
<protein>
    <submittedName>
        <fullName evidence="2">HNH endonuclease</fullName>
    </submittedName>
</protein>
<dbReference type="EMBL" id="CP133772">
    <property type="protein sequence ID" value="WYY00180.1"/>
    <property type="molecule type" value="Genomic_DNA"/>
</dbReference>
<dbReference type="Proteomes" id="UP001451606">
    <property type="component" value="Chromosome"/>
</dbReference>
<dbReference type="InterPro" id="IPR002711">
    <property type="entry name" value="HNH"/>
</dbReference>
<reference evidence="2 3" key="1">
    <citation type="submission" date="2023-09" db="EMBL/GenBank/DDBJ databases">
        <authorList>
            <person name="Golyshina O.V."/>
            <person name="Lunev E.A."/>
            <person name="Bargiela R."/>
            <person name="Gaines M.C."/>
            <person name="Daum B."/>
            <person name="Bale N.J."/>
            <person name="Koenen M."/>
            <person name="Sinninghe Damst J.S."/>
            <person name="Yakimov M."/>
            <person name="Golyshin P.N."/>
        </authorList>
    </citation>
    <scope>NUCLEOTIDE SEQUENCE [LARGE SCALE GENOMIC DNA]</scope>
    <source>
        <strain evidence="2 3">M1</strain>
    </source>
</reference>
<dbReference type="InterPro" id="IPR052892">
    <property type="entry name" value="NA-targeting_endonuclease"/>
</dbReference>
<dbReference type="GO" id="GO:0003676">
    <property type="term" value="F:nucleic acid binding"/>
    <property type="evidence" value="ECO:0007669"/>
    <property type="project" value="InterPro"/>
</dbReference>
<dbReference type="KEGG" id="omr:OXIME_000737"/>
<dbReference type="SMART" id="SM00507">
    <property type="entry name" value="HNHc"/>
    <property type="match status" value="1"/>
</dbReference>
<keyword evidence="3" id="KW-1185">Reference proteome</keyword>
<feature type="domain" description="HNH nuclease" evidence="1">
    <location>
        <begin position="54"/>
        <end position="119"/>
    </location>
</feature>
<evidence type="ECO:0000259" key="1">
    <source>
        <dbReference type="SMART" id="SM00507"/>
    </source>
</evidence>
<evidence type="ECO:0000313" key="3">
    <source>
        <dbReference type="Proteomes" id="UP001451606"/>
    </source>
</evidence>
<dbReference type="GO" id="GO:0008270">
    <property type="term" value="F:zinc ion binding"/>
    <property type="evidence" value="ECO:0007669"/>
    <property type="project" value="InterPro"/>
</dbReference>
<dbReference type="Pfam" id="PF01844">
    <property type="entry name" value="HNH"/>
    <property type="match status" value="1"/>
</dbReference>
<dbReference type="InterPro" id="IPR003615">
    <property type="entry name" value="HNH_nuc"/>
</dbReference>
<dbReference type="RefSeq" id="WP_393972130.1">
    <property type="nucleotide sequence ID" value="NZ_CP133772.1"/>
</dbReference>